<comment type="subcellular location">
    <subcellularLocation>
        <location evidence="1">Cell inner membrane</location>
        <topology evidence="1">Multi-pass membrane protein</topology>
    </subcellularLocation>
    <subcellularLocation>
        <location evidence="14">Cell membrane</location>
        <topology evidence="14">Multi-pass membrane protein</topology>
    </subcellularLocation>
</comment>
<evidence type="ECO:0000256" key="10">
    <source>
        <dbReference type="ARBA" id="ARBA00023065"/>
    </source>
</evidence>
<evidence type="ECO:0000256" key="3">
    <source>
        <dbReference type="ARBA" id="ARBA00022426"/>
    </source>
</evidence>
<organism evidence="15 16">
    <name type="scientific">Peribacillus saganii</name>
    <dbReference type="NCBI Taxonomy" id="2303992"/>
    <lineage>
        <taxon>Bacteria</taxon>
        <taxon>Bacillati</taxon>
        <taxon>Bacillota</taxon>
        <taxon>Bacilli</taxon>
        <taxon>Bacillales</taxon>
        <taxon>Bacillaceae</taxon>
        <taxon>Peribacillus</taxon>
    </lineage>
</organism>
<feature type="transmembrane region" description="Helical" evidence="14">
    <location>
        <begin position="141"/>
        <end position="161"/>
    </location>
</feature>
<feature type="transmembrane region" description="Helical" evidence="14">
    <location>
        <begin position="107"/>
        <end position="129"/>
    </location>
</feature>
<feature type="transmembrane region" description="Helical" evidence="14">
    <location>
        <begin position="77"/>
        <end position="95"/>
    </location>
</feature>
<evidence type="ECO:0000256" key="1">
    <source>
        <dbReference type="ARBA" id="ARBA00004429"/>
    </source>
</evidence>
<dbReference type="InterPro" id="IPR018024">
    <property type="entry name" value="CbiM"/>
</dbReference>
<dbReference type="Proteomes" id="UP000264541">
    <property type="component" value="Unassembled WGS sequence"/>
</dbReference>
<evidence type="ECO:0000256" key="2">
    <source>
        <dbReference type="ARBA" id="ARBA00004953"/>
    </source>
</evidence>
<comment type="pathway">
    <text evidence="2 14">Cofactor biosynthesis; adenosylcobalamin biosynthesis.</text>
</comment>
<comment type="caution">
    <text evidence="15">The sequence shown here is derived from an EMBL/GenBank/DDBJ whole genome shotgun (WGS) entry which is preliminary data.</text>
</comment>
<dbReference type="GO" id="GO:0009236">
    <property type="term" value="P:cobalamin biosynthetic process"/>
    <property type="evidence" value="ECO:0007669"/>
    <property type="project" value="UniProtKB-UniRule"/>
</dbReference>
<evidence type="ECO:0000256" key="7">
    <source>
        <dbReference type="ARBA" id="ARBA00022692"/>
    </source>
</evidence>
<feature type="transmembrane region" description="Helical" evidence="14">
    <location>
        <begin position="10"/>
        <end position="26"/>
    </location>
</feature>
<dbReference type="UniPathway" id="UPA00148"/>
<dbReference type="NCBIfam" id="NF006184">
    <property type="entry name" value="PRK08319.1"/>
    <property type="match status" value="1"/>
</dbReference>
<dbReference type="OrthoDB" id="9809846at2"/>
<feature type="transmembrane region" description="Helical" evidence="14">
    <location>
        <begin position="209"/>
        <end position="238"/>
    </location>
</feature>
<dbReference type="HAMAP" id="MF_01462">
    <property type="entry name" value="CbiM"/>
    <property type="match status" value="1"/>
</dbReference>
<dbReference type="PANTHER" id="PTHR43627:SF1">
    <property type="entry name" value="COBALT TRANSPORT PROTEIN CBIM"/>
    <property type="match status" value="1"/>
</dbReference>
<dbReference type="EMBL" id="QVTE01000055">
    <property type="protein sequence ID" value="RFU64510.1"/>
    <property type="molecule type" value="Genomic_DNA"/>
</dbReference>
<proteinExistence type="inferred from homology"/>
<keyword evidence="9 14" id="KW-1133">Transmembrane helix</keyword>
<evidence type="ECO:0000256" key="9">
    <source>
        <dbReference type="ARBA" id="ARBA00022989"/>
    </source>
</evidence>
<dbReference type="GO" id="GO:0015087">
    <property type="term" value="F:cobalt ion transmembrane transporter activity"/>
    <property type="evidence" value="ECO:0007669"/>
    <property type="project" value="UniProtKB-UniRule"/>
</dbReference>
<gene>
    <name evidence="14" type="primary">cbiM</name>
    <name evidence="15" type="ORF">D0469_18290</name>
</gene>
<evidence type="ECO:0000256" key="6">
    <source>
        <dbReference type="ARBA" id="ARBA00022573"/>
    </source>
</evidence>
<dbReference type="Gene3D" id="1.10.1760.20">
    <property type="match status" value="1"/>
</dbReference>
<keyword evidence="3 14" id="KW-0171">Cobalt transport</keyword>
<feature type="transmembrane region" description="Helical" evidence="14">
    <location>
        <begin position="46"/>
        <end position="65"/>
    </location>
</feature>
<keyword evidence="16" id="KW-1185">Reference proteome</keyword>
<keyword evidence="6 14" id="KW-0169">Cobalamin biosynthesis</keyword>
<dbReference type="GO" id="GO:0043190">
    <property type="term" value="C:ATP-binding cassette (ABC) transporter complex"/>
    <property type="evidence" value="ECO:0007669"/>
    <property type="project" value="InterPro"/>
</dbReference>
<dbReference type="PANTHER" id="PTHR43627">
    <property type="match status" value="1"/>
</dbReference>
<evidence type="ECO:0000313" key="15">
    <source>
        <dbReference type="EMBL" id="RFU64510.1"/>
    </source>
</evidence>
<accession>A0A372LE09</accession>
<keyword evidence="10 14" id="KW-0406">Ion transport</keyword>
<name>A0A372LE09_9BACI</name>
<evidence type="ECO:0000256" key="8">
    <source>
        <dbReference type="ARBA" id="ARBA00022729"/>
    </source>
</evidence>
<evidence type="ECO:0000313" key="16">
    <source>
        <dbReference type="Proteomes" id="UP000264541"/>
    </source>
</evidence>
<sequence>MEVSFLIKKIFWPLTFIFVFTCYFWLNSLHSAYAMHIMEGFLPAAWAIFWWIIMIPFLIVGLRAIKRKITENPELKTILGLSGAFVFVLSALKIPSVTGSSSHPTGVGLGSILFGPTAMSVLGTIALLFQSLLLAHGGLTSLGANAFSMAVVGPFIAYAVFKGGTKINFSFSFCVFLAALLGGIGTYISTSLQLALAFPSEVGGVLQSFYKFAAIFAITQVPLAISEGLLTVIVMNLIKKYNMNELKLLKVFIKEAR</sequence>
<dbReference type="NCBIfam" id="TIGR00123">
    <property type="entry name" value="cbiM"/>
    <property type="match status" value="1"/>
</dbReference>
<keyword evidence="7 14" id="KW-0812">Transmembrane</keyword>
<keyword evidence="12 14" id="KW-0170">Cobalt</keyword>
<evidence type="ECO:0000256" key="11">
    <source>
        <dbReference type="ARBA" id="ARBA00023136"/>
    </source>
</evidence>
<dbReference type="InterPro" id="IPR002751">
    <property type="entry name" value="CbiM/NikMN"/>
</dbReference>
<keyword evidence="8" id="KW-0732">Signal</keyword>
<dbReference type="AlphaFoldDB" id="A0A372LE09"/>
<reference evidence="15 16" key="1">
    <citation type="submission" date="2018-08" db="EMBL/GenBank/DDBJ databases">
        <title>Bacillus chawlae sp. nov., Bacillus glennii sp. nov., and Bacillus saganii sp. nov. Isolated from the Vehicle Assembly Building at Kennedy Space Center where the Viking Spacecraft were Assembled.</title>
        <authorList>
            <person name="Seuylemezian A."/>
            <person name="Vaishampayan P."/>
        </authorList>
    </citation>
    <scope>NUCLEOTIDE SEQUENCE [LARGE SCALE GENOMIC DNA]</scope>
    <source>
        <strain evidence="15 16">V47-23a</strain>
    </source>
</reference>
<evidence type="ECO:0000256" key="4">
    <source>
        <dbReference type="ARBA" id="ARBA00022448"/>
    </source>
</evidence>
<feature type="transmembrane region" description="Helical" evidence="14">
    <location>
        <begin position="167"/>
        <end position="188"/>
    </location>
</feature>
<evidence type="ECO:0000256" key="5">
    <source>
        <dbReference type="ARBA" id="ARBA00022475"/>
    </source>
</evidence>
<dbReference type="FunFam" id="1.10.1760.20:FF:000001">
    <property type="entry name" value="Cobalt transport protein CbiM"/>
    <property type="match status" value="1"/>
</dbReference>
<comment type="similarity">
    <text evidence="13 14">Belongs to the CbiM family.</text>
</comment>
<evidence type="ECO:0000256" key="13">
    <source>
        <dbReference type="ARBA" id="ARBA00060918"/>
    </source>
</evidence>
<comment type="function">
    <text evidence="14">Part of the energy-coupling factor (ECF) transporter complex CbiMNOQ involved in cobalt import.</text>
</comment>
<keyword evidence="4 14" id="KW-0813">Transport</keyword>
<protein>
    <recommendedName>
        <fullName evidence="14">Cobalt transport protein CbiM</fullName>
    </recommendedName>
    <alternativeName>
        <fullName evidence="14">Energy-coupling factor transporter probable substrate-capture protein CbiM</fullName>
        <shortName evidence="14">ECF transporter S component CbiM</shortName>
    </alternativeName>
</protein>
<dbReference type="Pfam" id="PF01891">
    <property type="entry name" value="CbiM"/>
    <property type="match status" value="1"/>
</dbReference>
<keyword evidence="5 14" id="KW-1003">Cell membrane</keyword>
<evidence type="ECO:0000256" key="12">
    <source>
        <dbReference type="ARBA" id="ARBA00023285"/>
    </source>
</evidence>
<comment type="subunit">
    <text evidence="14">Forms an energy-coupling factor (ECF) transporter complex composed of an ATP-binding protein (A component, CbiO), a transmembrane protein (T component, CbiQ) and 2 possible substrate-capture proteins (S components, CbiM and CbiN) of unknown stoichimetry.</text>
</comment>
<evidence type="ECO:0000256" key="14">
    <source>
        <dbReference type="HAMAP-Rule" id="MF_01462"/>
    </source>
</evidence>
<keyword evidence="11 14" id="KW-0472">Membrane</keyword>